<protein>
    <submittedName>
        <fullName evidence="4">Uncharacterized protein</fullName>
    </submittedName>
</protein>
<dbReference type="InParanoid" id="A0A151ZDV1"/>
<feature type="signal peptide" evidence="3">
    <location>
        <begin position="1"/>
        <end position="18"/>
    </location>
</feature>
<gene>
    <name evidence="4" type="ORF">DLAC_06938</name>
</gene>
<evidence type="ECO:0000313" key="4">
    <source>
        <dbReference type="EMBL" id="KYQ92099.1"/>
    </source>
</evidence>
<dbReference type="InterPro" id="IPR023296">
    <property type="entry name" value="Glyco_hydro_beta-prop_sf"/>
</dbReference>
<dbReference type="STRING" id="361077.A0A151ZDV1"/>
<dbReference type="OMA" id="LDWELCD"/>
<evidence type="ECO:0000256" key="1">
    <source>
        <dbReference type="ARBA" id="ARBA00022676"/>
    </source>
</evidence>
<evidence type="ECO:0000256" key="2">
    <source>
        <dbReference type="ARBA" id="ARBA00022679"/>
    </source>
</evidence>
<dbReference type="PANTHER" id="PTHR34106">
    <property type="entry name" value="GLYCOSIDASE"/>
    <property type="match status" value="1"/>
</dbReference>
<dbReference type="GO" id="GO:0016757">
    <property type="term" value="F:glycosyltransferase activity"/>
    <property type="evidence" value="ECO:0007669"/>
    <property type="project" value="UniProtKB-KW"/>
</dbReference>
<dbReference type="Gene3D" id="2.115.10.20">
    <property type="entry name" value="Glycosyl hydrolase domain, family 43"/>
    <property type="match status" value="1"/>
</dbReference>
<keyword evidence="5" id="KW-1185">Reference proteome</keyword>
<sequence>MSILPLLLSVLLLPFVLSSVAKSPQIFQIENGNQYTITMNRINNIENLPVLDSFHLQENNPSDQSQWLYNYNVAHCPFVPFEIVKEYPGQQVLGVAVRVQNLTSNPTNIYSVGPSSIVFTFGVCPLNSMDQSGSGIADDLSQCVFNASVLALPEYLITGPQNSNFQYIGAEDPRIVMVNQTLLMYYTGVNIDPQNNNTRAQLSLAMCDTSQVYTVQDFHSCWQLRGPIIENDIFWSKSAGLLYREEEVLQYLFYGDTDIFIAVSENLIDYQTLFNETTGDRVTLFETRDDYFDSVLVESGPEPLQLSDGNWLYLYNSGEQVSTPNQKPNWNIQYNLGYVILNGSSGAFNSQSILYRAEEPLFSPELDWELCDDNSPFWSEHGLTPLVVFIEGWKPLGSDQFLVFYQGCDSVMGTALLTVQIS</sequence>
<keyword evidence="3" id="KW-0732">Signal</keyword>
<evidence type="ECO:0000313" key="5">
    <source>
        <dbReference type="Proteomes" id="UP000076078"/>
    </source>
</evidence>
<dbReference type="OrthoDB" id="21615at2759"/>
<dbReference type="EMBL" id="LODT01000031">
    <property type="protein sequence ID" value="KYQ92099.1"/>
    <property type="molecule type" value="Genomic_DNA"/>
</dbReference>
<accession>A0A151ZDV1</accession>
<name>A0A151ZDV1_TIELA</name>
<organism evidence="4 5">
    <name type="scientific">Tieghemostelium lacteum</name>
    <name type="common">Slime mold</name>
    <name type="synonym">Dictyostelium lacteum</name>
    <dbReference type="NCBI Taxonomy" id="361077"/>
    <lineage>
        <taxon>Eukaryota</taxon>
        <taxon>Amoebozoa</taxon>
        <taxon>Evosea</taxon>
        <taxon>Eumycetozoa</taxon>
        <taxon>Dictyostelia</taxon>
        <taxon>Dictyosteliales</taxon>
        <taxon>Raperosteliaceae</taxon>
        <taxon>Tieghemostelium</taxon>
    </lineage>
</organism>
<proteinExistence type="predicted"/>
<reference evidence="4 5" key="1">
    <citation type="submission" date="2015-12" db="EMBL/GenBank/DDBJ databases">
        <title>Dictyostelia acquired genes for synthesis and detection of signals that induce cell-type specialization by lateral gene transfer from prokaryotes.</title>
        <authorList>
            <person name="Gloeckner G."/>
            <person name="Schaap P."/>
        </authorList>
    </citation>
    <scope>NUCLEOTIDE SEQUENCE [LARGE SCALE GENOMIC DNA]</scope>
    <source>
        <strain evidence="4 5">TK</strain>
    </source>
</reference>
<evidence type="ECO:0000256" key="3">
    <source>
        <dbReference type="SAM" id="SignalP"/>
    </source>
</evidence>
<dbReference type="Pfam" id="PF04041">
    <property type="entry name" value="Glyco_hydro_130"/>
    <property type="match status" value="1"/>
</dbReference>
<feature type="chain" id="PRO_5007593253" evidence="3">
    <location>
        <begin position="19"/>
        <end position="422"/>
    </location>
</feature>
<dbReference type="InterPro" id="IPR007184">
    <property type="entry name" value="Mannoside_phosphorylase"/>
</dbReference>
<keyword evidence="1" id="KW-0328">Glycosyltransferase</keyword>
<comment type="caution">
    <text evidence="4">The sequence shown here is derived from an EMBL/GenBank/DDBJ whole genome shotgun (WGS) entry which is preliminary data.</text>
</comment>
<dbReference type="SUPFAM" id="SSF75005">
    <property type="entry name" value="Arabinanase/levansucrase/invertase"/>
    <property type="match status" value="1"/>
</dbReference>
<dbReference type="PANTHER" id="PTHR34106:SF5">
    <property type="entry name" value="GLYCOSIDASE"/>
    <property type="match status" value="1"/>
</dbReference>
<dbReference type="AlphaFoldDB" id="A0A151ZDV1"/>
<dbReference type="Proteomes" id="UP000076078">
    <property type="component" value="Unassembled WGS sequence"/>
</dbReference>
<keyword evidence="2" id="KW-0808">Transferase</keyword>